<dbReference type="PANTHER" id="PTHR11070:SF3">
    <property type="entry name" value="DNA 3'-5' HELICASE"/>
    <property type="match status" value="1"/>
</dbReference>
<dbReference type="InterPro" id="IPR000212">
    <property type="entry name" value="DNA_helicase_UvrD/REP"/>
</dbReference>
<evidence type="ECO:0000256" key="4">
    <source>
        <dbReference type="ARBA" id="ARBA00022806"/>
    </source>
</evidence>
<accession>A0A3S2TJQ4</accession>
<name>A0A3S2TJQ4_9BURK</name>
<dbReference type="PROSITE" id="PS51198">
    <property type="entry name" value="UVRD_HELICASE_ATP_BIND"/>
    <property type="match status" value="1"/>
</dbReference>
<evidence type="ECO:0000256" key="2">
    <source>
        <dbReference type="ARBA" id="ARBA00022741"/>
    </source>
</evidence>
<evidence type="ECO:0000313" key="14">
    <source>
        <dbReference type="Proteomes" id="UP000288178"/>
    </source>
</evidence>
<dbReference type="PROSITE" id="PS51217">
    <property type="entry name" value="UVRD_HELICASE_CTER"/>
    <property type="match status" value="1"/>
</dbReference>
<protein>
    <recommendedName>
        <fullName evidence="8">DNA 3'-5' helicase</fullName>
        <ecNumber evidence="8">5.6.2.4</ecNumber>
    </recommendedName>
</protein>
<evidence type="ECO:0000256" key="5">
    <source>
        <dbReference type="ARBA" id="ARBA00022840"/>
    </source>
</evidence>
<reference evidence="13 14" key="1">
    <citation type="submission" date="2019-01" db="EMBL/GenBank/DDBJ databases">
        <authorList>
            <person name="Chen W.-M."/>
        </authorList>
    </citation>
    <scope>NUCLEOTIDE SEQUENCE [LARGE SCALE GENOMIC DNA]</scope>
    <source>
        <strain evidence="13 14">ICH-3</strain>
    </source>
</reference>
<dbReference type="RefSeq" id="WP_128201077.1">
    <property type="nucleotide sequence ID" value="NZ_SACT01000010.1"/>
</dbReference>
<comment type="caution">
    <text evidence="13">The sequence shown here is derived from an EMBL/GenBank/DDBJ whole genome shotgun (WGS) entry which is preliminary data.</text>
</comment>
<dbReference type="PANTHER" id="PTHR11070">
    <property type="entry name" value="UVRD / RECB / PCRA DNA HELICASE FAMILY MEMBER"/>
    <property type="match status" value="1"/>
</dbReference>
<feature type="binding site" evidence="10">
    <location>
        <begin position="40"/>
        <end position="47"/>
    </location>
    <ligand>
        <name>ATP</name>
        <dbReference type="ChEBI" id="CHEBI:30616"/>
    </ligand>
</feature>
<dbReference type="Pfam" id="PF13361">
    <property type="entry name" value="UvrD_C"/>
    <property type="match status" value="2"/>
</dbReference>
<keyword evidence="14" id="KW-1185">Reference proteome</keyword>
<dbReference type="EMBL" id="SACT01000010">
    <property type="protein sequence ID" value="RVT48549.1"/>
    <property type="molecule type" value="Genomic_DNA"/>
</dbReference>
<dbReference type="SUPFAM" id="SSF52540">
    <property type="entry name" value="P-loop containing nucleoside triphosphate hydrolases"/>
    <property type="match status" value="1"/>
</dbReference>
<dbReference type="GO" id="GO:0016887">
    <property type="term" value="F:ATP hydrolysis activity"/>
    <property type="evidence" value="ECO:0007669"/>
    <property type="project" value="RHEA"/>
</dbReference>
<dbReference type="EC" id="5.6.2.4" evidence="8"/>
<evidence type="ECO:0000256" key="10">
    <source>
        <dbReference type="PROSITE-ProRule" id="PRU00560"/>
    </source>
</evidence>
<evidence type="ECO:0000313" key="13">
    <source>
        <dbReference type="EMBL" id="RVT48549.1"/>
    </source>
</evidence>
<proteinExistence type="inferred from homology"/>
<gene>
    <name evidence="13" type="ORF">ENE75_23005</name>
</gene>
<dbReference type="GO" id="GO:0043138">
    <property type="term" value="F:3'-5' DNA helicase activity"/>
    <property type="evidence" value="ECO:0007669"/>
    <property type="project" value="UniProtKB-EC"/>
</dbReference>
<feature type="domain" description="UvrD-like helicase ATP-binding" evidence="11">
    <location>
        <begin position="19"/>
        <end position="311"/>
    </location>
</feature>
<keyword evidence="2 10" id="KW-0547">Nucleotide-binding</keyword>
<dbReference type="Pfam" id="PF00580">
    <property type="entry name" value="UvrD-helicase"/>
    <property type="match status" value="1"/>
</dbReference>
<keyword evidence="4 10" id="KW-0347">Helicase</keyword>
<comment type="catalytic activity">
    <reaction evidence="9">
        <text>ATP + H2O = ADP + phosphate + H(+)</text>
        <dbReference type="Rhea" id="RHEA:13065"/>
        <dbReference type="ChEBI" id="CHEBI:15377"/>
        <dbReference type="ChEBI" id="CHEBI:15378"/>
        <dbReference type="ChEBI" id="CHEBI:30616"/>
        <dbReference type="ChEBI" id="CHEBI:43474"/>
        <dbReference type="ChEBI" id="CHEBI:456216"/>
        <dbReference type="EC" id="5.6.2.4"/>
    </reaction>
</comment>
<keyword evidence="3 10" id="KW-0378">Hydrolase</keyword>
<dbReference type="GO" id="GO:0005829">
    <property type="term" value="C:cytosol"/>
    <property type="evidence" value="ECO:0007669"/>
    <property type="project" value="TreeGrafter"/>
</dbReference>
<evidence type="ECO:0000256" key="1">
    <source>
        <dbReference type="ARBA" id="ARBA00009922"/>
    </source>
</evidence>
<evidence type="ECO:0000256" key="6">
    <source>
        <dbReference type="ARBA" id="ARBA00023235"/>
    </source>
</evidence>
<dbReference type="GO" id="GO:0000725">
    <property type="term" value="P:recombinational repair"/>
    <property type="evidence" value="ECO:0007669"/>
    <property type="project" value="TreeGrafter"/>
</dbReference>
<evidence type="ECO:0000259" key="12">
    <source>
        <dbReference type="PROSITE" id="PS51217"/>
    </source>
</evidence>
<feature type="domain" description="UvrD-like helicase C-terminal" evidence="12">
    <location>
        <begin position="312"/>
        <end position="575"/>
    </location>
</feature>
<comment type="catalytic activity">
    <reaction evidence="7">
        <text>Couples ATP hydrolysis with the unwinding of duplex DNA by translocating in the 3'-5' direction.</text>
        <dbReference type="EC" id="5.6.2.4"/>
    </reaction>
</comment>
<evidence type="ECO:0000256" key="8">
    <source>
        <dbReference type="ARBA" id="ARBA00034808"/>
    </source>
</evidence>
<dbReference type="AlphaFoldDB" id="A0A3S2TJQ4"/>
<dbReference type="InterPro" id="IPR014016">
    <property type="entry name" value="UvrD-like_ATP-bd"/>
</dbReference>
<evidence type="ECO:0000259" key="11">
    <source>
        <dbReference type="PROSITE" id="PS51198"/>
    </source>
</evidence>
<dbReference type="OrthoDB" id="5905204at2"/>
<comment type="similarity">
    <text evidence="1">Belongs to the helicase family. UvrD subfamily.</text>
</comment>
<dbReference type="CDD" id="cd17932">
    <property type="entry name" value="DEXQc_UvrD"/>
    <property type="match status" value="1"/>
</dbReference>
<organism evidence="13 14">
    <name type="scientific">Rubrivivax albus</name>
    <dbReference type="NCBI Taxonomy" id="2499835"/>
    <lineage>
        <taxon>Bacteria</taxon>
        <taxon>Pseudomonadati</taxon>
        <taxon>Pseudomonadota</taxon>
        <taxon>Betaproteobacteria</taxon>
        <taxon>Burkholderiales</taxon>
        <taxon>Sphaerotilaceae</taxon>
        <taxon>Rubrivivax</taxon>
    </lineage>
</organism>
<evidence type="ECO:0000256" key="7">
    <source>
        <dbReference type="ARBA" id="ARBA00034617"/>
    </source>
</evidence>
<dbReference type="GO" id="GO:0003677">
    <property type="term" value="F:DNA binding"/>
    <property type="evidence" value="ECO:0007669"/>
    <property type="project" value="InterPro"/>
</dbReference>
<sequence length="694" mass="75235">MIATVPAACSPSTALARRDALNAEQRQAAEHGDGPLLVAAGPGTGKTATLAARVASLLGRGADPQRLLLLTFSRRAAQTMGQRAAHLLAATRGGQAPAAAALPWSGTFHAVAARLLRDLAPAIGLPADFSVLDRGDAEDLMASVRSARGQAELPRRFPLAPTCLAIASRCVNTDAPLADVVTEHYPWCRPWTGELQQLFADFSRHKLQHRLLDFDDLLLAWAEAMDVPAVAQALGRRFDHVLVDEAQDCNRLQARILAGLKPDGRGLTLVGDDDQCIYGFRGADRQLMLDFAATHGERATVVALTRNYRATPALVAAAQAVIDGAARRLPRVMHSGVDAGPRPRLVRVDDEAAQATWVVDEVLRLREQGLALKQQAVLFRTGTHASVLELELVRRGVPFVKFGGLRFLDTAHVKDLLALLRWSRNPRHALAAQRCARLVPGIGPAAVRRLLAALESGGDPVAAIDAFQPPPGAREGWQGLATLWSALHRGALPWPESYDAALDWLTPQLRVRHDDAAVRLADLAQLRAAAHAQPDADRFLADLALDPPQSSSDLAGPPHRDEDWLVLSTIHAAKGQEWRAVHVLSVVDGCMPADLATGRAEEIEEERRLLYVAMTRARVHLNLVVPHRFHVTQQHRHGDRHLYAVPSRFIDARVQACCDDIDLRPDQPATLGLDLPPGCADIATTMRQRWGTAG</sequence>
<dbReference type="GO" id="GO:0005524">
    <property type="term" value="F:ATP binding"/>
    <property type="evidence" value="ECO:0007669"/>
    <property type="project" value="UniProtKB-UniRule"/>
</dbReference>
<keyword evidence="6" id="KW-0413">Isomerase</keyword>
<dbReference type="Proteomes" id="UP000288178">
    <property type="component" value="Unassembled WGS sequence"/>
</dbReference>
<keyword evidence="5 10" id="KW-0067">ATP-binding</keyword>
<evidence type="ECO:0000256" key="3">
    <source>
        <dbReference type="ARBA" id="ARBA00022801"/>
    </source>
</evidence>
<evidence type="ECO:0000256" key="9">
    <source>
        <dbReference type="ARBA" id="ARBA00048988"/>
    </source>
</evidence>
<dbReference type="InterPro" id="IPR013986">
    <property type="entry name" value="DExx_box_DNA_helicase_dom_sf"/>
</dbReference>
<dbReference type="Gene3D" id="3.40.50.300">
    <property type="entry name" value="P-loop containing nucleotide triphosphate hydrolases"/>
    <property type="match status" value="2"/>
</dbReference>
<dbReference type="Gene3D" id="1.10.486.10">
    <property type="entry name" value="PCRA, domain 4"/>
    <property type="match status" value="1"/>
</dbReference>
<dbReference type="InterPro" id="IPR014017">
    <property type="entry name" value="DNA_helicase_UvrD-like_C"/>
</dbReference>
<dbReference type="InterPro" id="IPR027417">
    <property type="entry name" value="P-loop_NTPase"/>
</dbReference>
<dbReference type="Gene3D" id="1.10.10.160">
    <property type="match status" value="1"/>
</dbReference>